<feature type="region of interest" description="Disordered" evidence="1">
    <location>
        <begin position="65"/>
        <end position="97"/>
    </location>
</feature>
<evidence type="ECO:0000313" key="2">
    <source>
        <dbReference type="EMBL" id="EXB81306.1"/>
    </source>
</evidence>
<protein>
    <submittedName>
        <fullName evidence="2">Uncharacterized protein</fullName>
    </submittedName>
</protein>
<dbReference type="AlphaFoldDB" id="W9RJZ1"/>
<dbReference type="Proteomes" id="UP000030645">
    <property type="component" value="Unassembled WGS sequence"/>
</dbReference>
<name>W9RJZ1_9ROSA</name>
<evidence type="ECO:0000313" key="3">
    <source>
        <dbReference type="Proteomes" id="UP000030645"/>
    </source>
</evidence>
<reference evidence="3" key="1">
    <citation type="submission" date="2013-01" db="EMBL/GenBank/DDBJ databases">
        <title>Draft Genome Sequence of a Mulberry Tree, Morus notabilis C.K. Schneid.</title>
        <authorList>
            <person name="He N."/>
            <person name="Zhao S."/>
        </authorList>
    </citation>
    <scope>NUCLEOTIDE SEQUENCE</scope>
</reference>
<gene>
    <name evidence="2" type="ORF">L484_005744</name>
</gene>
<dbReference type="EMBL" id="KE344838">
    <property type="protein sequence ID" value="EXB81306.1"/>
    <property type="molecule type" value="Genomic_DNA"/>
</dbReference>
<sequence>MKKRLITATIATKIAVLWLIMIFLAANHNDIIPLAAARPFHHHGDNYMKIKRMLGAIQLQATTFYSTDKTPRERPSAPNPSTYLPCPGARNCPPRHR</sequence>
<evidence type="ECO:0000256" key="1">
    <source>
        <dbReference type="SAM" id="MobiDB-lite"/>
    </source>
</evidence>
<accession>W9RJZ1</accession>
<keyword evidence="3" id="KW-1185">Reference proteome</keyword>
<organism evidence="2 3">
    <name type="scientific">Morus notabilis</name>
    <dbReference type="NCBI Taxonomy" id="981085"/>
    <lineage>
        <taxon>Eukaryota</taxon>
        <taxon>Viridiplantae</taxon>
        <taxon>Streptophyta</taxon>
        <taxon>Embryophyta</taxon>
        <taxon>Tracheophyta</taxon>
        <taxon>Spermatophyta</taxon>
        <taxon>Magnoliopsida</taxon>
        <taxon>eudicotyledons</taxon>
        <taxon>Gunneridae</taxon>
        <taxon>Pentapetalae</taxon>
        <taxon>rosids</taxon>
        <taxon>fabids</taxon>
        <taxon>Rosales</taxon>
        <taxon>Moraceae</taxon>
        <taxon>Moreae</taxon>
        <taxon>Morus</taxon>
    </lineage>
</organism>
<proteinExistence type="predicted"/>